<evidence type="ECO:0000259" key="2">
    <source>
        <dbReference type="Pfam" id="PF05378"/>
    </source>
</evidence>
<dbReference type="GO" id="GO:0006749">
    <property type="term" value="P:glutathione metabolic process"/>
    <property type="evidence" value="ECO:0007669"/>
    <property type="project" value="TreeGrafter"/>
</dbReference>
<evidence type="ECO:0000259" key="1">
    <source>
        <dbReference type="Pfam" id="PF01968"/>
    </source>
</evidence>
<dbReference type="Pfam" id="PF05378">
    <property type="entry name" value="Hydant_A_N"/>
    <property type="match status" value="1"/>
</dbReference>
<keyword evidence="4" id="KW-1185">Reference proteome</keyword>
<dbReference type="OrthoDB" id="9768323at2"/>
<dbReference type="GO" id="GO:0017168">
    <property type="term" value="F:5-oxoprolinase (ATP-hydrolyzing) activity"/>
    <property type="evidence" value="ECO:0007669"/>
    <property type="project" value="TreeGrafter"/>
</dbReference>
<dbReference type="STRING" id="1794912.AXX12_09495"/>
<dbReference type="SUPFAM" id="SSF53067">
    <property type="entry name" value="Actin-like ATPase domain"/>
    <property type="match status" value="1"/>
</dbReference>
<reference evidence="3 4" key="1">
    <citation type="submission" date="2016-02" db="EMBL/GenBank/DDBJ databases">
        <title>Anaerosporomusa subterraneum gen. nov., sp. nov., a spore-forming obligate anaerobe isolated from saprolite.</title>
        <authorList>
            <person name="Choi J.K."/>
            <person name="Shah M."/>
            <person name="Yee N."/>
        </authorList>
    </citation>
    <scope>NUCLEOTIDE SEQUENCE [LARGE SCALE GENOMIC DNA]</scope>
    <source>
        <strain evidence="3 4">RU4</strain>
    </source>
</reference>
<dbReference type="InterPro" id="IPR043129">
    <property type="entry name" value="ATPase_NBD"/>
</dbReference>
<dbReference type="PANTHER" id="PTHR11365:SF2">
    <property type="entry name" value="5-OXOPROLINASE"/>
    <property type="match status" value="1"/>
</dbReference>
<evidence type="ECO:0000313" key="3">
    <source>
        <dbReference type="EMBL" id="KYZ76648.1"/>
    </source>
</evidence>
<dbReference type="AlphaFoldDB" id="A0A154BT03"/>
<sequence length="559" mass="58510">MLLGIDVGGTFTDAVAVAGGVIIAQAKSPTTEDLLTGILASLDKVLAEAGNVPIERVALSTTFVTNALVQGKVSRVGLLLMPGPGLDCSGLLPTLPVILDGYIDHRGREAAPVMQDQVKAACRQLSDCEAIAISGKFSVRNPQHEAKVAGWAAGLLHTHITRGAEVSGGLNFPRRTNSAYYNAAVWHTFGLFASAAEEAVRRRGIQAPIYILKADGGTLPLSLARRFPVETVLTGPAASVLGIMALTKPQGQAVSLDIGGTTTDMALWQDGIPLAAPRGVQLAGYATAVRSFRLRSIGVGGDSVVRRIGSVLSVGPDRMGAAAALGGPAPTLSDAMIVAGSLNFGDPDKAWQAMRMLAGPDQTVEEIATQTLTVAVDIITREIQAMIEEHFADPVYRVEDMLTRQPLCPDKFIIVGGAGKGLAPLLVSAWAKKTGHFCTLDTPSAAVIANAVGAAVAKPTLTLTVRADSEQGCYSIPELAIRQPLERRSITVETVKQLAADYLVRQADVSGSDAASLETVLLEEFNMVRGFQTVGKSVLVQLQVTPGVLMSVSSKEVAI</sequence>
<dbReference type="GO" id="GO:0005829">
    <property type="term" value="C:cytosol"/>
    <property type="evidence" value="ECO:0007669"/>
    <property type="project" value="TreeGrafter"/>
</dbReference>
<proteinExistence type="predicted"/>
<feature type="domain" description="Hydantoinase A/oxoprolinase" evidence="1">
    <location>
        <begin position="175"/>
        <end position="459"/>
    </location>
</feature>
<organism evidence="3 4">
    <name type="scientific">Anaerosporomusa subterranea</name>
    <dbReference type="NCBI Taxonomy" id="1794912"/>
    <lineage>
        <taxon>Bacteria</taxon>
        <taxon>Bacillati</taxon>
        <taxon>Bacillota</taxon>
        <taxon>Negativicutes</taxon>
        <taxon>Acetonemataceae</taxon>
        <taxon>Anaerosporomusa</taxon>
    </lineage>
</organism>
<dbReference type="Proteomes" id="UP000076268">
    <property type="component" value="Unassembled WGS sequence"/>
</dbReference>
<dbReference type="Pfam" id="PF01968">
    <property type="entry name" value="Hydantoinase_A"/>
    <property type="match status" value="1"/>
</dbReference>
<dbReference type="InterPro" id="IPR008040">
    <property type="entry name" value="Hydant_A_N"/>
</dbReference>
<dbReference type="InterPro" id="IPR045079">
    <property type="entry name" value="Oxoprolinase-like"/>
</dbReference>
<feature type="domain" description="Hydantoinase/oxoprolinase N-terminal" evidence="2">
    <location>
        <begin position="3"/>
        <end position="149"/>
    </location>
</feature>
<accession>A0A154BT03</accession>
<protein>
    <submittedName>
        <fullName evidence="3">Hydantoinase</fullName>
    </submittedName>
</protein>
<dbReference type="PANTHER" id="PTHR11365">
    <property type="entry name" value="5-OXOPROLINASE RELATED"/>
    <property type="match status" value="1"/>
</dbReference>
<gene>
    <name evidence="3" type="ORF">AXX12_09495</name>
</gene>
<dbReference type="RefSeq" id="WP_066242481.1">
    <property type="nucleotide sequence ID" value="NZ_LSGP01000017.1"/>
</dbReference>
<comment type="caution">
    <text evidence="3">The sequence shown here is derived from an EMBL/GenBank/DDBJ whole genome shotgun (WGS) entry which is preliminary data.</text>
</comment>
<name>A0A154BT03_ANASB</name>
<evidence type="ECO:0000313" key="4">
    <source>
        <dbReference type="Proteomes" id="UP000076268"/>
    </source>
</evidence>
<dbReference type="EMBL" id="LSGP01000017">
    <property type="protein sequence ID" value="KYZ76648.1"/>
    <property type="molecule type" value="Genomic_DNA"/>
</dbReference>
<dbReference type="InterPro" id="IPR002821">
    <property type="entry name" value="Hydantoinase_A"/>
</dbReference>